<dbReference type="Pfam" id="PF01796">
    <property type="entry name" value="OB_ChsH2_C"/>
    <property type="match status" value="1"/>
</dbReference>
<dbReference type="InterPro" id="IPR052513">
    <property type="entry name" value="Thioester_dehydratase-like"/>
</dbReference>
<dbReference type="AlphaFoldDB" id="A0A927CTR8"/>
<protein>
    <submittedName>
        <fullName evidence="2">OB-fold domain-containing protein</fullName>
    </submittedName>
</protein>
<dbReference type="PANTHER" id="PTHR34075:SF5">
    <property type="entry name" value="BLR3430 PROTEIN"/>
    <property type="match status" value="1"/>
</dbReference>
<dbReference type="Gene3D" id="6.10.30.10">
    <property type="match status" value="1"/>
</dbReference>
<sequence>MENVKEKIPVQDGLFNWPNPPQGLIVSKCSVCEELVFPTQDFCPECCTETMEPIIIHSTGKLRSYTEITAPPPGYKGTVPYTIGIVEFPEGIKIIGLTTERTIDRLVPGMEVNVIIDTAFVEDGKEYLTYKFKPAE</sequence>
<evidence type="ECO:0000313" key="3">
    <source>
        <dbReference type="Proteomes" id="UP000602076"/>
    </source>
</evidence>
<keyword evidence="3" id="KW-1185">Reference proteome</keyword>
<dbReference type="SUPFAM" id="SSF50249">
    <property type="entry name" value="Nucleic acid-binding proteins"/>
    <property type="match status" value="1"/>
</dbReference>
<feature type="domain" description="ChsH2 C-terminal OB-fold" evidence="1">
    <location>
        <begin position="59"/>
        <end position="114"/>
    </location>
</feature>
<organism evidence="2 3">
    <name type="scientific">Peribacillus faecalis</name>
    <dbReference type="NCBI Taxonomy" id="2772559"/>
    <lineage>
        <taxon>Bacteria</taxon>
        <taxon>Bacillati</taxon>
        <taxon>Bacillota</taxon>
        <taxon>Bacilli</taxon>
        <taxon>Bacillales</taxon>
        <taxon>Bacillaceae</taxon>
        <taxon>Peribacillus</taxon>
    </lineage>
</organism>
<dbReference type="InterPro" id="IPR012340">
    <property type="entry name" value="NA-bd_OB-fold"/>
</dbReference>
<evidence type="ECO:0000313" key="2">
    <source>
        <dbReference type="EMBL" id="MBD3107296.1"/>
    </source>
</evidence>
<accession>A0A927CTR8</accession>
<evidence type="ECO:0000259" key="1">
    <source>
        <dbReference type="Pfam" id="PF01796"/>
    </source>
</evidence>
<name>A0A927CTR8_9BACI</name>
<dbReference type="InterPro" id="IPR002878">
    <property type="entry name" value="ChsH2_C"/>
</dbReference>
<reference evidence="2" key="1">
    <citation type="submission" date="2020-09" db="EMBL/GenBank/DDBJ databases">
        <title>Bacillus faecalis sp. nov., a moderately halophilic bacterium isolated from cow faeces.</title>
        <authorList>
            <person name="Jiang L."/>
            <person name="Lee J."/>
        </authorList>
    </citation>
    <scope>NUCLEOTIDE SEQUENCE</scope>
    <source>
        <strain evidence="2">AGMB 02131</strain>
    </source>
</reference>
<comment type="caution">
    <text evidence="2">The sequence shown here is derived from an EMBL/GenBank/DDBJ whole genome shotgun (WGS) entry which is preliminary data.</text>
</comment>
<proteinExistence type="predicted"/>
<dbReference type="PANTHER" id="PTHR34075">
    <property type="entry name" value="BLR3430 PROTEIN"/>
    <property type="match status" value="1"/>
</dbReference>
<gene>
    <name evidence="2" type="ORF">IEO70_02875</name>
</gene>
<dbReference type="RefSeq" id="WP_190996844.1">
    <property type="nucleotide sequence ID" value="NZ_JACXSI010000005.1"/>
</dbReference>
<dbReference type="EMBL" id="JACXSI010000005">
    <property type="protein sequence ID" value="MBD3107296.1"/>
    <property type="molecule type" value="Genomic_DNA"/>
</dbReference>
<dbReference type="Proteomes" id="UP000602076">
    <property type="component" value="Unassembled WGS sequence"/>
</dbReference>